<dbReference type="RefSeq" id="WP_089860849.1">
    <property type="nucleotide sequence ID" value="NZ_FOTI01000011.1"/>
</dbReference>
<protein>
    <submittedName>
        <fullName evidence="1">Uncharacterized protein</fullName>
    </submittedName>
</protein>
<dbReference type="STRING" id="29563.SAMN02983006_01117"/>
<organism evidence="1 2">
    <name type="scientific">Halanaerobium salsuginis</name>
    <dbReference type="NCBI Taxonomy" id="29563"/>
    <lineage>
        <taxon>Bacteria</taxon>
        <taxon>Bacillati</taxon>
        <taxon>Bacillota</taxon>
        <taxon>Clostridia</taxon>
        <taxon>Halanaerobiales</taxon>
        <taxon>Halanaerobiaceae</taxon>
        <taxon>Halanaerobium</taxon>
    </lineage>
</organism>
<keyword evidence="2" id="KW-1185">Reference proteome</keyword>
<dbReference type="AlphaFoldDB" id="A0A1I4HJH3"/>
<dbReference type="EMBL" id="FOTI01000011">
    <property type="protein sequence ID" value="SFL42335.1"/>
    <property type="molecule type" value="Genomic_DNA"/>
</dbReference>
<evidence type="ECO:0000313" key="1">
    <source>
        <dbReference type="EMBL" id="SFL42335.1"/>
    </source>
</evidence>
<dbReference type="OrthoDB" id="10013223at2"/>
<sequence length="217" mass="25051">MTWINDFENEFNIHAQSDEFKLIIGIRPFKQNLGNKKLAVDITTNTPFQNTLYNGFNEVAFLVRDWIKIQSSLEMIFNLLSGSSSKSLEILAWLRGNKISPIEFAEYLLNVHDLMLVNKEDSKGNCISSKIMTLVRTINSQNQKVNILFTGSIFFSRGIRNNNGIKNDLGGVYHPSGYNLNKYSIIYEDIWYNFNQNRVKNTSKAKTVKLNKFMIFK</sequence>
<reference evidence="1 2" key="1">
    <citation type="submission" date="2016-10" db="EMBL/GenBank/DDBJ databases">
        <authorList>
            <person name="de Groot N.N."/>
        </authorList>
    </citation>
    <scope>NUCLEOTIDE SEQUENCE [LARGE SCALE GENOMIC DNA]</scope>
    <source>
        <strain evidence="1 2">ATCC 51327</strain>
    </source>
</reference>
<dbReference type="Proteomes" id="UP000199006">
    <property type="component" value="Unassembled WGS sequence"/>
</dbReference>
<proteinExistence type="predicted"/>
<accession>A0A1I4HJH3</accession>
<evidence type="ECO:0000313" key="2">
    <source>
        <dbReference type="Proteomes" id="UP000199006"/>
    </source>
</evidence>
<name>A0A1I4HJH3_9FIRM</name>
<gene>
    <name evidence="1" type="ORF">SAMN02983006_01117</name>
</gene>